<reference evidence="2" key="2">
    <citation type="journal article" date="2015" name="Fish Shellfish Immunol.">
        <title>Early steps in the European eel (Anguilla anguilla)-Vibrio vulnificus interaction in the gills: Role of the RtxA13 toxin.</title>
        <authorList>
            <person name="Callol A."/>
            <person name="Pajuelo D."/>
            <person name="Ebbesson L."/>
            <person name="Teles M."/>
            <person name="MacKenzie S."/>
            <person name="Amaro C."/>
        </authorList>
    </citation>
    <scope>NUCLEOTIDE SEQUENCE</scope>
</reference>
<name>A0A0E9SVD1_ANGAN</name>
<sequence length="82" mass="8561">MRSNSSGSVTASTSSSTEVWNIRPPKRREGEGGVEVEAQHEVVHLPGPPLAGIEDGGVSHQGGEHALRPAGLSVPLELLLPF</sequence>
<reference evidence="2" key="1">
    <citation type="submission" date="2014-11" db="EMBL/GenBank/DDBJ databases">
        <authorList>
            <person name="Amaro Gonzalez C."/>
        </authorList>
    </citation>
    <scope>NUCLEOTIDE SEQUENCE</scope>
</reference>
<feature type="compositionally biased region" description="Low complexity" evidence="1">
    <location>
        <begin position="1"/>
        <end position="17"/>
    </location>
</feature>
<feature type="region of interest" description="Disordered" evidence="1">
    <location>
        <begin position="46"/>
        <end position="66"/>
    </location>
</feature>
<evidence type="ECO:0000313" key="2">
    <source>
        <dbReference type="EMBL" id="JAH44615.1"/>
    </source>
</evidence>
<dbReference type="EMBL" id="GBXM01063962">
    <property type="protein sequence ID" value="JAH44615.1"/>
    <property type="molecule type" value="Transcribed_RNA"/>
</dbReference>
<organism evidence="2">
    <name type="scientific">Anguilla anguilla</name>
    <name type="common">European freshwater eel</name>
    <name type="synonym">Muraena anguilla</name>
    <dbReference type="NCBI Taxonomy" id="7936"/>
    <lineage>
        <taxon>Eukaryota</taxon>
        <taxon>Metazoa</taxon>
        <taxon>Chordata</taxon>
        <taxon>Craniata</taxon>
        <taxon>Vertebrata</taxon>
        <taxon>Euteleostomi</taxon>
        <taxon>Actinopterygii</taxon>
        <taxon>Neopterygii</taxon>
        <taxon>Teleostei</taxon>
        <taxon>Anguilliformes</taxon>
        <taxon>Anguillidae</taxon>
        <taxon>Anguilla</taxon>
    </lineage>
</organism>
<proteinExistence type="predicted"/>
<dbReference type="AlphaFoldDB" id="A0A0E9SVD1"/>
<evidence type="ECO:0000256" key="1">
    <source>
        <dbReference type="SAM" id="MobiDB-lite"/>
    </source>
</evidence>
<protein>
    <submittedName>
        <fullName evidence="2">Uncharacterized protein</fullName>
    </submittedName>
</protein>
<feature type="region of interest" description="Disordered" evidence="1">
    <location>
        <begin position="1"/>
        <end position="34"/>
    </location>
</feature>
<accession>A0A0E9SVD1</accession>